<evidence type="ECO:0000259" key="2">
    <source>
        <dbReference type="Pfam" id="PF23451"/>
    </source>
</evidence>
<evidence type="ECO:0000313" key="3">
    <source>
        <dbReference type="EMBL" id="MDA2812417.1"/>
    </source>
</evidence>
<accession>A0ABT4U648</accession>
<organism evidence="3 4">
    <name type="scientific">Nocardiopsis endophytica</name>
    <dbReference type="NCBI Taxonomy" id="3018445"/>
    <lineage>
        <taxon>Bacteria</taxon>
        <taxon>Bacillati</taxon>
        <taxon>Actinomycetota</taxon>
        <taxon>Actinomycetes</taxon>
        <taxon>Streptosporangiales</taxon>
        <taxon>Nocardiopsidaceae</taxon>
        <taxon>Nocardiopsis</taxon>
    </lineage>
</organism>
<dbReference type="InterPro" id="IPR052339">
    <property type="entry name" value="Fe-S_Maturation_MIP18"/>
</dbReference>
<sequence length="165" mass="17844">MTADADPDLDRIAEEVASVPDPEMPMLTLRDLGILRAVERGADGRPVVVVTPTYSGCPAMEAIRADVRERLERLGHVGAEVRTVLSPPWSTDWITEEGRRKLAEHGIAPPSGAAPVGPVPVRLSVKCPRCGSPATRTLSRFGSTACKELRVCEACREPFDHVKPL</sequence>
<dbReference type="Proteomes" id="UP001527866">
    <property type="component" value="Unassembled WGS sequence"/>
</dbReference>
<evidence type="ECO:0000259" key="1">
    <source>
        <dbReference type="Pfam" id="PF01883"/>
    </source>
</evidence>
<dbReference type="PANTHER" id="PTHR42831">
    <property type="entry name" value="FE-S PROTEIN MATURATION AUXILIARY FACTOR YITW"/>
    <property type="match status" value="1"/>
</dbReference>
<dbReference type="NCBIfam" id="TIGR02159">
    <property type="entry name" value="PA_CoA_Oxy4"/>
    <property type="match status" value="1"/>
</dbReference>
<dbReference type="SUPFAM" id="SSF117916">
    <property type="entry name" value="Fe-S cluster assembly (FSCA) domain-like"/>
    <property type="match status" value="1"/>
</dbReference>
<dbReference type="InterPro" id="IPR056572">
    <property type="entry name" value="Zn_ribbon_PaaD"/>
</dbReference>
<dbReference type="Pfam" id="PF01883">
    <property type="entry name" value="FeS_assembly_P"/>
    <property type="match status" value="1"/>
</dbReference>
<feature type="domain" description="MIP18 family-like" evidence="1">
    <location>
        <begin position="17"/>
        <end position="76"/>
    </location>
</feature>
<dbReference type="InterPro" id="IPR011883">
    <property type="entry name" value="PaaD-like"/>
</dbReference>
<protein>
    <submittedName>
        <fullName evidence="3">Phenylacetate-CoA oxygenase subunit PaaJ</fullName>
    </submittedName>
</protein>
<comment type="caution">
    <text evidence="3">The sequence shown here is derived from an EMBL/GenBank/DDBJ whole genome shotgun (WGS) entry which is preliminary data.</text>
</comment>
<proteinExistence type="predicted"/>
<reference evidence="3 4" key="1">
    <citation type="submission" date="2023-01" db="EMBL/GenBank/DDBJ databases">
        <title>Draft genome sequence of Nocardiopsis sp. RSe5-2 isolated from halophytes.</title>
        <authorList>
            <person name="Duangmal K."/>
            <person name="Chantavorakit T."/>
        </authorList>
    </citation>
    <scope>NUCLEOTIDE SEQUENCE [LARGE SCALE GENOMIC DNA]</scope>
    <source>
        <strain evidence="3 4">RSe5-2</strain>
    </source>
</reference>
<dbReference type="PANTHER" id="PTHR42831:SF3">
    <property type="entry name" value="1,2-PHENYLACETYL-COA EPOXIDASE, SUBUNIT D-RELATED"/>
    <property type="match status" value="1"/>
</dbReference>
<dbReference type="Pfam" id="PF23451">
    <property type="entry name" value="Zn_ribbon_PaaD"/>
    <property type="match status" value="1"/>
</dbReference>
<gene>
    <name evidence="3" type="primary">paaJ</name>
    <name evidence="3" type="ORF">O4J56_17375</name>
</gene>
<dbReference type="InterPro" id="IPR034904">
    <property type="entry name" value="FSCA_dom_sf"/>
</dbReference>
<keyword evidence="4" id="KW-1185">Reference proteome</keyword>
<dbReference type="EMBL" id="JAQFWQ010000049">
    <property type="protein sequence ID" value="MDA2812417.1"/>
    <property type="molecule type" value="Genomic_DNA"/>
</dbReference>
<dbReference type="Gene3D" id="3.30.300.130">
    <property type="entry name" value="Fe-S cluster assembly (FSCA)"/>
    <property type="match status" value="1"/>
</dbReference>
<name>A0ABT4U648_9ACTN</name>
<feature type="domain" description="PaaD zinc beta ribbon" evidence="2">
    <location>
        <begin position="123"/>
        <end position="163"/>
    </location>
</feature>
<evidence type="ECO:0000313" key="4">
    <source>
        <dbReference type="Proteomes" id="UP001527866"/>
    </source>
</evidence>
<dbReference type="InterPro" id="IPR002744">
    <property type="entry name" value="MIP18-like"/>
</dbReference>